<feature type="compositionally biased region" description="Polar residues" evidence="1">
    <location>
        <begin position="141"/>
        <end position="159"/>
    </location>
</feature>
<gene>
    <name evidence="2" type="ORF">FOB60_000712</name>
</gene>
<proteinExistence type="predicted"/>
<organism evidence="2 3">
    <name type="scientific">Candida parapsilosis</name>
    <name type="common">Yeast</name>
    <dbReference type="NCBI Taxonomy" id="5480"/>
    <lineage>
        <taxon>Eukaryota</taxon>
        <taxon>Fungi</taxon>
        <taxon>Dikarya</taxon>
        <taxon>Ascomycota</taxon>
        <taxon>Saccharomycotina</taxon>
        <taxon>Pichiomycetes</taxon>
        <taxon>Debaryomycetaceae</taxon>
        <taxon>Candida/Lodderomyces clade</taxon>
        <taxon>Candida</taxon>
    </lineage>
</organism>
<evidence type="ECO:0000256" key="1">
    <source>
        <dbReference type="SAM" id="MobiDB-lite"/>
    </source>
</evidence>
<dbReference type="Proteomes" id="UP000590412">
    <property type="component" value="Unassembled WGS sequence"/>
</dbReference>
<sequence length="209" mass="23739">MEGIRSIHSDTTAYQFFIRSTSNNNGNTTRKGTLPLQETSTNIINNRTNNYNNNNNNNNVTAMLRNNKLSTTSSPIKPTNDLRNIKKRAATSPTPAINSQNLKRKVNKISSIKADEENVSPIKQQRHDNLIIAEKSSFIEQSPRASTGQLQNSTNQPSNAYPLWPPSSIDEVELHRQVYLMEQRAKYYESLSQFLTLERQLEMEVAKTN</sequence>
<feature type="region of interest" description="Disordered" evidence="1">
    <location>
        <begin position="141"/>
        <end position="162"/>
    </location>
</feature>
<dbReference type="EMBL" id="JABWAB010000001">
    <property type="protein sequence ID" value="KAF6059130.1"/>
    <property type="molecule type" value="Genomic_DNA"/>
</dbReference>
<accession>A0A8X7TCU8</accession>
<comment type="caution">
    <text evidence="2">The sequence shown here is derived from an EMBL/GenBank/DDBJ whole genome shotgun (WGS) entry which is preliminary data.</text>
</comment>
<protein>
    <submittedName>
        <fullName evidence="2">Uncharacterized protein</fullName>
    </submittedName>
</protein>
<reference evidence="2" key="1">
    <citation type="submission" date="2020-03" db="EMBL/GenBank/DDBJ databases">
        <title>FDA dAtabase for Regulatory Grade micrObial Sequences (FDA-ARGOS): Supporting development and validation of Infectious Disease Dx tests.</title>
        <authorList>
            <person name="Campos J."/>
            <person name="Goldberg B."/>
            <person name="Tallon L."/>
            <person name="Sadzewicz L."/>
            <person name="Vavikolanu K."/>
            <person name="Mehta A."/>
            <person name="Aluvathingal J."/>
            <person name="Nadendla S."/>
            <person name="Nandy P."/>
            <person name="Geyer C."/>
            <person name="Yan Y."/>
            <person name="Sichtig H."/>
        </authorList>
    </citation>
    <scope>NUCLEOTIDE SEQUENCE [LARGE SCALE GENOMIC DNA]</scope>
    <source>
        <strain evidence="2">FDAARGOS_652</strain>
    </source>
</reference>
<name>A0A8X7TCU8_CANPA</name>
<dbReference type="AlphaFoldDB" id="A0A8X7TCU8"/>
<evidence type="ECO:0000313" key="3">
    <source>
        <dbReference type="Proteomes" id="UP000590412"/>
    </source>
</evidence>
<evidence type="ECO:0000313" key="2">
    <source>
        <dbReference type="EMBL" id="KAF6059130.1"/>
    </source>
</evidence>
<dbReference type="OrthoDB" id="4024438at2759"/>